<sequence length="515" mass="58557">MSRRVYLFLVCLRLYFALSPSYIHPDEHFQGPEIIAGIPFAIPLLVFVPTWEFTSDHPIRSIFPLWLIYGPPLTILKWVCGGAGYHVSPMAVFYTLRLFMFLLSFVLQDWALHELLPDKRERSTALLLVASSYVTWTFQMHTFSNSIETIIVLWSLVLMRRMSLDHQHTQIRSCIVLAFLGVLGVFNRITFPAFLLLPGIQLVPHIIKKPLSIAIVLFAAASMTVLAIAIDTEYYTGDRLRLRRIFSTAVVTPWNNLAYNLDSANLAQHGIHPFWQHFVANLPQLIGPAIPLLVISSKKDTLFWAGLTGTALLSCFRHQEPRFLLPAVPLLLASIKWPTRYARLWLCTWVLFNALAAVVFGRYHQAGVVPVQAWLAREENDVSHVFWWKTYSPPRWILGEKNEVVNTTDLMGMPRERMYEQLAASVSCQRDGVDVVGHDRAWLVAPLSSSFLDASAQTSISVSGGSLHFEPVYTYRRHVGLDDLDWAEDGVWGTLQRVVGERGLGVYEFYKVCEE</sequence>
<dbReference type="PANTHER" id="PTHR22760">
    <property type="entry name" value="GLYCOSYLTRANSFERASE"/>
    <property type="match status" value="1"/>
</dbReference>
<evidence type="ECO:0000256" key="5">
    <source>
        <dbReference type="ARBA" id="ARBA00022679"/>
    </source>
</evidence>
<feature type="transmembrane region" description="Helical" evidence="11">
    <location>
        <begin position="35"/>
        <end position="54"/>
    </location>
</feature>
<evidence type="ECO:0000256" key="7">
    <source>
        <dbReference type="ARBA" id="ARBA00022824"/>
    </source>
</evidence>
<keyword evidence="9 11" id="KW-0472">Membrane</keyword>
<feature type="transmembrane region" description="Helical" evidence="11">
    <location>
        <begin position="344"/>
        <end position="363"/>
    </location>
</feature>
<evidence type="ECO:0000256" key="3">
    <source>
        <dbReference type="ARBA" id="ARBA00022502"/>
    </source>
</evidence>
<comment type="similarity">
    <text evidence="10">Belongs to the glycosyltransferase 22 family. PIGZ subfamily.</text>
</comment>
<keyword evidence="3" id="KW-0337">GPI-anchor biosynthesis</keyword>
<name>A0AAN6KE81_9PEZI</name>
<feature type="transmembrane region" description="Helical" evidence="11">
    <location>
        <begin position="175"/>
        <end position="200"/>
    </location>
</feature>
<comment type="caution">
    <text evidence="12">The sequence shown here is derived from an EMBL/GenBank/DDBJ whole genome shotgun (WGS) entry which is preliminary data.</text>
</comment>
<feature type="transmembrane region" description="Helical" evidence="11">
    <location>
        <begin position="212"/>
        <end position="235"/>
    </location>
</feature>
<dbReference type="GO" id="GO:0006506">
    <property type="term" value="P:GPI anchor biosynthetic process"/>
    <property type="evidence" value="ECO:0007669"/>
    <property type="project" value="UniProtKB-KW"/>
</dbReference>
<dbReference type="InterPro" id="IPR005599">
    <property type="entry name" value="GPI_mannosylTrfase"/>
</dbReference>
<evidence type="ECO:0000313" key="13">
    <source>
        <dbReference type="Proteomes" id="UP001175353"/>
    </source>
</evidence>
<evidence type="ECO:0000256" key="2">
    <source>
        <dbReference type="ARBA" id="ARBA00004687"/>
    </source>
</evidence>
<keyword evidence="5" id="KW-0808">Transferase</keyword>
<keyword evidence="13" id="KW-1185">Reference proteome</keyword>
<dbReference type="GO" id="GO:0000026">
    <property type="term" value="F:alpha-1,2-mannosyltransferase activity"/>
    <property type="evidence" value="ECO:0007669"/>
    <property type="project" value="TreeGrafter"/>
</dbReference>
<dbReference type="EC" id="2.4.1.-" evidence="11"/>
<feature type="transmembrane region" description="Helical" evidence="11">
    <location>
        <begin position="66"/>
        <end position="85"/>
    </location>
</feature>
<dbReference type="Pfam" id="PF03901">
    <property type="entry name" value="Glyco_transf_22"/>
    <property type="match status" value="1"/>
</dbReference>
<dbReference type="AlphaFoldDB" id="A0AAN6KE81"/>
<keyword evidence="7 11" id="KW-0256">Endoplasmic reticulum</keyword>
<dbReference type="GO" id="GO:0005789">
    <property type="term" value="C:endoplasmic reticulum membrane"/>
    <property type="evidence" value="ECO:0007669"/>
    <property type="project" value="UniProtKB-SubCell"/>
</dbReference>
<dbReference type="PANTHER" id="PTHR22760:SF3">
    <property type="entry name" value="GPI MANNOSYLTRANSFERASE 4"/>
    <property type="match status" value="1"/>
</dbReference>
<evidence type="ECO:0000256" key="11">
    <source>
        <dbReference type="RuleBase" id="RU363075"/>
    </source>
</evidence>
<keyword evidence="4 11" id="KW-0328">Glycosyltransferase</keyword>
<dbReference type="EMBL" id="JAUJLE010000131">
    <property type="protein sequence ID" value="KAK0977877.1"/>
    <property type="molecule type" value="Genomic_DNA"/>
</dbReference>
<protein>
    <recommendedName>
        <fullName evidence="11">Mannosyltransferase</fullName>
        <ecNumber evidence="11">2.4.1.-</ecNumber>
    </recommendedName>
</protein>
<comment type="subcellular location">
    <subcellularLocation>
        <location evidence="1 11">Endoplasmic reticulum membrane</location>
        <topology evidence="1 11">Multi-pass membrane protein</topology>
    </subcellularLocation>
</comment>
<evidence type="ECO:0000256" key="6">
    <source>
        <dbReference type="ARBA" id="ARBA00022692"/>
    </source>
</evidence>
<evidence type="ECO:0000256" key="1">
    <source>
        <dbReference type="ARBA" id="ARBA00004477"/>
    </source>
</evidence>
<evidence type="ECO:0000313" key="12">
    <source>
        <dbReference type="EMBL" id="KAK0977877.1"/>
    </source>
</evidence>
<evidence type="ECO:0000256" key="4">
    <source>
        <dbReference type="ARBA" id="ARBA00022676"/>
    </source>
</evidence>
<comment type="pathway">
    <text evidence="2">Glycolipid biosynthesis; glycosylphosphatidylinositol-anchor biosynthesis.</text>
</comment>
<keyword evidence="6 11" id="KW-0812">Transmembrane</keyword>
<reference evidence="12" key="1">
    <citation type="submission" date="2023-06" db="EMBL/GenBank/DDBJ databases">
        <title>Black Yeasts Isolated from many extreme environments.</title>
        <authorList>
            <person name="Coleine C."/>
            <person name="Stajich J.E."/>
            <person name="Selbmann L."/>
        </authorList>
    </citation>
    <scope>NUCLEOTIDE SEQUENCE</scope>
    <source>
        <strain evidence="12">CCFEE 5200</strain>
    </source>
</reference>
<proteinExistence type="inferred from homology"/>
<gene>
    <name evidence="12" type="primary">SMP3_3</name>
    <name evidence="12" type="ORF">LTR91_013139</name>
</gene>
<evidence type="ECO:0000256" key="8">
    <source>
        <dbReference type="ARBA" id="ARBA00022989"/>
    </source>
</evidence>
<evidence type="ECO:0000256" key="9">
    <source>
        <dbReference type="ARBA" id="ARBA00023136"/>
    </source>
</evidence>
<dbReference type="Proteomes" id="UP001175353">
    <property type="component" value="Unassembled WGS sequence"/>
</dbReference>
<feature type="transmembrane region" description="Helical" evidence="11">
    <location>
        <begin position="146"/>
        <end position="163"/>
    </location>
</feature>
<evidence type="ECO:0000256" key="10">
    <source>
        <dbReference type="ARBA" id="ARBA00038466"/>
    </source>
</evidence>
<organism evidence="12 13">
    <name type="scientific">Friedmanniomyces endolithicus</name>
    <dbReference type="NCBI Taxonomy" id="329885"/>
    <lineage>
        <taxon>Eukaryota</taxon>
        <taxon>Fungi</taxon>
        <taxon>Dikarya</taxon>
        <taxon>Ascomycota</taxon>
        <taxon>Pezizomycotina</taxon>
        <taxon>Dothideomycetes</taxon>
        <taxon>Dothideomycetidae</taxon>
        <taxon>Mycosphaerellales</taxon>
        <taxon>Teratosphaeriaceae</taxon>
        <taxon>Friedmanniomyces</taxon>
    </lineage>
</organism>
<accession>A0AAN6KE81</accession>
<keyword evidence="8 11" id="KW-1133">Transmembrane helix</keyword>